<comment type="caution">
    <text evidence="2">The sequence shown here is derived from an EMBL/GenBank/DDBJ whole genome shotgun (WGS) entry which is preliminary data.</text>
</comment>
<feature type="region of interest" description="Disordered" evidence="1">
    <location>
        <begin position="132"/>
        <end position="152"/>
    </location>
</feature>
<feature type="region of interest" description="Disordered" evidence="1">
    <location>
        <begin position="56"/>
        <end position="88"/>
    </location>
</feature>
<organism evidence="2 3">
    <name type="scientific">Bradyrhizobium hipponense</name>
    <dbReference type="NCBI Taxonomy" id="2605638"/>
    <lineage>
        <taxon>Bacteria</taxon>
        <taxon>Pseudomonadati</taxon>
        <taxon>Pseudomonadota</taxon>
        <taxon>Alphaproteobacteria</taxon>
        <taxon>Hyphomicrobiales</taxon>
        <taxon>Nitrobacteraceae</taxon>
        <taxon>Bradyrhizobium</taxon>
    </lineage>
</organism>
<dbReference type="RefSeq" id="WP_148742189.1">
    <property type="nucleotide sequence ID" value="NZ_VSTH01000086.1"/>
</dbReference>
<dbReference type="AlphaFoldDB" id="A0A5S4YIP3"/>
<feature type="region of interest" description="Disordered" evidence="1">
    <location>
        <begin position="260"/>
        <end position="306"/>
    </location>
</feature>
<protein>
    <submittedName>
        <fullName evidence="2">Uncharacterized protein</fullName>
    </submittedName>
</protein>
<proteinExistence type="predicted"/>
<evidence type="ECO:0000256" key="1">
    <source>
        <dbReference type="SAM" id="MobiDB-lite"/>
    </source>
</evidence>
<accession>A0A5S4YIP3</accession>
<gene>
    <name evidence="2" type="ORF">FXV83_25020</name>
</gene>
<evidence type="ECO:0000313" key="3">
    <source>
        <dbReference type="Proteomes" id="UP000324797"/>
    </source>
</evidence>
<keyword evidence="3" id="KW-1185">Reference proteome</keyword>
<name>A0A5S4YIP3_9BRAD</name>
<dbReference type="Proteomes" id="UP000324797">
    <property type="component" value="Unassembled WGS sequence"/>
</dbReference>
<reference evidence="2 3" key="1">
    <citation type="submission" date="2019-08" db="EMBL/GenBank/DDBJ databases">
        <title>Bradyrhizobium hipponensis sp. nov., a rhizobium isolated from a Lupinus angustifolius root nodule in Tunisia.</title>
        <authorList>
            <person name="Off K."/>
            <person name="Rejili M."/>
            <person name="Mars M."/>
            <person name="Brachmann A."/>
            <person name="Marin M."/>
        </authorList>
    </citation>
    <scope>NUCLEOTIDE SEQUENCE [LARGE SCALE GENOMIC DNA]</scope>
    <source>
        <strain evidence="3">aSej3</strain>
    </source>
</reference>
<evidence type="ECO:0000313" key="2">
    <source>
        <dbReference type="EMBL" id="TYO63882.1"/>
    </source>
</evidence>
<dbReference type="EMBL" id="VSTH01000086">
    <property type="protein sequence ID" value="TYO63882.1"/>
    <property type="molecule type" value="Genomic_DNA"/>
</dbReference>
<sequence>MHSPIKPIYPGSQIHSPALSPEDVELVARADERLVHAYDQIARADEQLARVNEQLSKLDQDGTRPPSRPKNPTKWLRPPDRGARSPGGKPVLRGLIGLLLASGICVAALTAQSSYGDAARAMMYRWSAHAVSPSSLPQERPEISSALPSTQTTATNVALQQPAPLAQTTPHDATQAAAPSSPEVAPMLQGMSSELANPQQAVEQLKASQDQIVRDLGQLSEQLTALQAQMVRDRAEAAEQLRMVQERIAGITANASEQILRPKTPVPSPRPIAATIRKPAPTVPRPQDRGRPHAPLRLQTDQAVQD</sequence>